<dbReference type="AlphaFoldDB" id="A0A9P4NXJ6"/>
<protein>
    <submittedName>
        <fullName evidence="1">Uncharacterized protein</fullName>
    </submittedName>
</protein>
<dbReference type="EMBL" id="MU007023">
    <property type="protein sequence ID" value="KAF2432956.1"/>
    <property type="molecule type" value="Genomic_DNA"/>
</dbReference>
<proteinExistence type="predicted"/>
<sequence length="296" mass="33915">MESTTKAQKIQKPPRAVKIRNFDLLALPLEVRDLVYEEFIRVLPDRLMTGQFNRPSRHFSSQVVKTAEGVRKKQRVAKTIKPTHQLRQHGLLYVSKQVHAEYAKMLYLNGACPVLNIATENAIPLANSPTSLQPFWTLSPILVNYVQDLKVNVCWSTALRDIYISRAHTSFPGNMTGTLQQMKMLKSIEIYMEPVHNKQVISTYDNGKKRMFMEMIEVFVQAAFQTCTKIPSVRKMNLRIGYIPNWKGALERRHDGGWDVEGRVGGIGNEWSGQATYQLQHGENLKFLPEFDVWGP</sequence>
<comment type="caution">
    <text evidence="1">The sequence shown here is derived from an EMBL/GenBank/DDBJ whole genome shotgun (WGS) entry which is preliminary data.</text>
</comment>
<keyword evidence="2" id="KW-1185">Reference proteome</keyword>
<dbReference type="Proteomes" id="UP000800235">
    <property type="component" value="Unassembled WGS sequence"/>
</dbReference>
<reference evidence="1" key="1">
    <citation type="journal article" date="2020" name="Stud. Mycol.">
        <title>101 Dothideomycetes genomes: a test case for predicting lifestyles and emergence of pathogens.</title>
        <authorList>
            <person name="Haridas S."/>
            <person name="Albert R."/>
            <person name="Binder M."/>
            <person name="Bloem J."/>
            <person name="Labutti K."/>
            <person name="Salamov A."/>
            <person name="Andreopoulos B."/>
            <person name="Baker S."/>
            <person name="Barry K."/>
            <person name="Bills G."/>
            <person name="Bluhm B."/>
            <person name="Cannon C."/>
            <person name="Castanera R."/>
            <person name="Culley D."/>
            <person name="Daum C."/>
            <person name="Ezra D."/>
            <person name="Gonzalez J."/>
            <person name="Henrissat B."/>
            <person name="Kuo A."/>
            <person name="Liang C."/>
            <person name="Lipzen A."/>
            <person name="Lutzoni F."/>
            <person name="Magnuson J."/>
            <person name="Mondo S."/>
            <person name="Nolan M."/>
            <person name="Ohm R."/>
            <person name="Pangilinan J."/>
            <person name="Park H.-J."/>
            <person name="Ramirez L."/>
            <person name="Alfaro M."/>
            <person name="Sun H."/>
            <person name="Tritt A."/>
            <person name="Yoshinaga Y."/>
            <person name="Zwiers L.-H."/>
            <person name="Turgeon B."/>
            <person name="Goodwin S."/>
            <person name="Spatafora J."/>
            <person name="Crous P."/>
            <person name="Grigoriev I."/>
        </authorList>
    </citation>
    <scope>NUCLEOTIDE SEQUENCE</scope>
    <source>
        <strain evidence="1">CBS 130266</strain>
    </source>
</reference>
<accession>A0A9P4NXJ6</accession>
<dbReference type="OrthoDB" id="5314997at2759"/>
<evidence type="ECO:0000313" key="1">
    <source>
        <dbReference type="EMBL" id="KAF2432956.1"/>
    </source>
</evidence>
<evidence type="ECO:0000313" key="2">
    <source>
        <dbReference type="Proteomes" id="UP000800235"/>
    </source>
</evidence>
<organism evidence="1 2">
    <name type="scientific">Tothia fuscella</name>
    <dbReference type="NCBI Taxonomy" id="1048955"/>
    <lineage>
        <taxon>Eukaryota</taxon>
        <taxon>Fungi</taxon>
        <taxon>Dikarya</taxon>
        <taxon>Ascomycota</taxon>
        <taxon>Pezizomycotina</taxon>
        <taxon>Dothideomycetes</taxon>
        <taxon>Pleosporomycetidae</taxon>
        <taxon>Venturiales</taxon>
        <taxon>Cylindrosympodiaceae</taxon>
        <taxon>Tothia</taxon>
    </lineage>
</organism>
<gene>
    <name evidence="1" type="ORF">EJ08DRAFT_102493</name>
</gene>
<name>A0A9P4NXJ6_9PEZI</name>